<protein>
    <submittedName>
        <fullName evidence="9">Starch-binding associating with outer membrane</fullName>
    </submittedName>
</protein>
<dbReference type="PROSITE" id="PS51257">
    <property type="entry name" value="PROKAR_LIPOPROTEIN"/>
    <property type="match status" value="1"/>
</dbReference>
<dbReference type="EMBL" id="FOQO01000002">
    <property type="protein sequence ID" value="SFI09395.1"/>
    <property type="molecule type" value="Genomic_DNA"/>
</dbReference>
<reference evidence="9 10" key="1">
    <citation type="submission" date="2016-10" db="EMBL/GenBank/DDBJ databases">
        <authorList>
            <person name="de Groot N.N."/>
        </authorList>
    </citation>
    <scope>NUCLEOTIDE SEQUENCE [LARGE SCALE GENOMIC DNA]</scope>
    <source>
        <strain evidence="9 10">RK1</strain>
    </source>
</reference>
<feature type="domain" description="SusD-like N-terminal" evidence="8">
    <location>
        <begin position="109"/>
        <end position="227"/>
    </location>
</feature>
<evidence type="ECO:0000256" key="2">
    <source>
        <dbReference type="ARBA" id="ARBA00006275"/>
    </source>
</evidence>
<keyword evidence="5" id="KW-0998">Cell outer membrane</keyword>
<dbReference type="InterPro" id="IPR033985">
    <property type="entry name" value="SusD-like_N"/>
</dbReference>
<comment type="subcellular location">
    <subcellularLocation>
        <location evidence="1">Cell outer membrane</location>
    </subcellularLocation>
</comment>
<keyword evidence="4 6" id="KW-0472">Membrane</keyword>
<evidence type="ECO:0000259" key="7">
    <source>
        <dbReference type="Pfam" id="PF07980"/>
    </source>
</evidence>
<evidence type="ECO:0000256" key="5">
    <source>
        <dbReference type="ARBA" id="ARBA00023237"/>
    </source>
</evidence>
<name>A0A1I3FDW2_9SPHI</name>
<dbReference type="Pfam" id="PF14322">
    <property type="entry name" value="SusD-like_3"/>
    <property type="match status" value="1"/>
</dbReference>
<keyword evidence="6" id="KW-0812">Transmembrane</keyword>
<keyword evidence="10" id="KW-1185">Reference proteome</keyword>
<dbReference type="STRING" id="1477437.SAMN05444682_102284"/>
<evidence type="ECO:0000313" key="9">
    <source>
        <dbReference type="EMBL" id="SFI09395.1"/>
    </source>
</evidence>
<accession>A0A1I3FDW2</accession>
<dbReference type="InterPro" id="IPR012944">
    <property type="entry name" value="SusD_RagB_dom"/>
</dbReference>
<organism evidence="9 10">
    <name type="scientific">Parapedobacter indicus</name>
    <dbReference type="NCBI Taxonomy" id="1477437"/>
    <lineage>
        <taxon>Bacteria</taxon>
        <taxon>Pseudomonadati</taxon>
        <taxon>Bacteroidota</taxon>
        <taxon>Sphingobacteriia</taxon>
        <taxon>Sphingobacteriales</taxon>
        <taxon>Sphingobacteriaceae</taxon>
        <taxon>Parapedobacter</taxon>
    </lineage>
</organism>
<comment type="similarity">
    <text evidence="2">Belongs to the SusD family.</text>
</comment>
<evidence type="ECO:0000256" key="4">
    <source>
        <dbReference type="ARBA" id="ARBA00023136"/>
    </source>
</evidence>
<dbReference type="AlphaFoldDB" id="A0A1I3FDW2"/>
<evidence type="ECO:0000256" key="3">
    <source>
        <dbReference type="ARBA" id="ARBA00022729"/>
    </source>
</evidence>
<keyword evidence="6" id="KW-1133">Transmembrane helix</keyword>
<dbReference type="GO" id="GO:0009279">
    <property type="term" value="C:cell outer membrane"/>
    <property type="evidence" value="ECO:0007669"/>
    <property type="project" value="UniProtKB-SubCell"/>
</dbReference>
<sequence length="596" mass="67553">MLIYKLYNLMKPIYIIFAFTSFFALIACDKNWLDPKPLSINTPENIFANADGLEAALVPLRKNIRTNFYGAPSNLAFEYMTSEFGVAGESKSGMAQNFDIGVSPTGMAGFFNNWNAAWGPIRDANTIISRIDAATWSSDEEKNAILGEAYFHRAFWYYLLVHQYGDVPFINKEHTAPKIDFYSHSRTAILRKLQADLEFAAAHLPANVTPGKISSAAALHLLTKVYLANHEFDKAIQSASSIIDGGKYALMTSRFGAVASDTRFNVLWDLHQRENKSLQNNTEGILVAQDKFGFPNAETGGTQTMRLYTPWWSHALWLKDPDGKRACLDAPGDAQILRIGRGVGMFRPGNYINYTIWANCGDDLRHDTDTNWMPVTKILINNPASAYYGQPVDFRYSNPTDSIRAIFPWPQYKIYVEDERRPLQPTGGNSDWYVFRLAETYLLRAEAYFWKGDLGLAADDVNKVRHRAKAPLIDAGDVTIDYILDERARELYLEEPRKTELTRIALTLAELNRNGYSLGNFYQKNYWYDRVVGVGQFYNKGIVWETNEYRISPYHVFWPIPKAAIDANAQGRINQNIGYEGAESNVAPLEEITDNQ</sequence>
<evidence type="ECO:0000259" key="8">
    <source>
        <dbReference type="Pfam" id="PF14322"/>
    </source>
</evidence>
<gene>
    <name evidence="9" type="ORF">SAMN05444682_102284</name>
</gene>
<dbReference type="OrthoDB" id="5694214at2"/>
<dbReference type="Pfam" id="PF07980">
    <property type="entry name" value="SusD_RagB"/>
    <property type="match status" value="1"/>
</dbReference>
<proteinExistence type="inferred from homology"/>
<dbReference type="SUPFAM" id="SSF48452">
    <property type="entry name" value="TPR-like"/>
    <property type="match status" value="1"/>
</dbReference>
<keyword evidence="3" id="KW-0732">Signal</keyword>
<evidence type="ECO:0000256" key="6">
    <source>
        <dbReference type="SAM" id="Phobius"/>
    </source>
</evidence>
<feature type="domain" description="RagB/SusD" evidence="7">
    <location>
        <begin position="416"/>
        <end position="579"/>
    </location>
</feature>
<dbReference type="Gene3D" id="1.25.40.390">
    <property type="match status" value="1"/>
</dbReference>
<evidence type="ECO:0000313" key="10">
    <source>
        <dbReference type="Proteomes" id="UP000198670"/>
    </source>
</evidence>
<dbReference type="InterPro" id="IPR011990">
    <property type="entry name" value="TPR-like_helical_dom_sf"/>
</dbReference>
<feature type="transmembrane region" description="Helical" evidence="6">
    <location>
        <begin position="12"/>
        <end position="33"/>
    </location>
</feature>
<dbReference type="Proteomes" id="UP000198670">
    <property type="component" value="Unassembled WGS sequence"/>
</dbReference>
<evidence type="ECO:0000256" key="1">
    <source>
        <dbReference type="ARBA" id="ARBA00004442"/>
    </source>
</evidence>